<feature type="chain" id="PRO_5035263845" description="DUF2242 domain-containing protein" evidence="2">
    <location>
        <begin position="23"/>
        <end position="326"/>
    </location>
</feature>
<name>A0A8J3B4G5_9BURK</name>
<dbReference type="AlphaFoldDB" id="A0A8J3B4G5"/>
<dbReference type="RefSeq" id="WP_188421507.1">
    <property type="nucleotide sequence ID" value="NZ_BMDP01000003.1"/>
</dbReference>
<feature type="region of interest" description="Disordered" evidence="1">
    <location>
        <begin position="298"/>
        <end position="326"/>
    </location>
</feature>
<accession>A0A8J3B4G5</accession>
<dbReference type="Pfam" id="PF10001">
    <property type="entry name" value="DUF2242"/>
    <property type="match status" value="1"/>
</dbReference>
<dbReference type="InterPro" id="IPR018718">
    <property type="entry name" value="DUF2242"/>
</dbReference>
<feature type="compositionally biased region" description="Low complexity" evidence="1">
    <location>
        <begin position="202"/>
        <end position="212"/>
    </location>
</feature>
<comment type="caution">
    <text evidence="3">The sequence shown here is derived from an EMBL/GenBank/DDBJ whole genome shotgun (WGS) entry which is preliminary data.</text>
</comment>
<proteinExistence type="predicted"/>
<keyword evidence="4" id="KW-1185">Reference proteome</keyword>
<evidence type="ECO:0008006" key="5">
    <source>
        <dbReference type="Google" id="ProtNLM"/>
    </source>
</evidence>
<reference evidence="3" key="1">
    <citation type="journal article" date="2014" name="Int. J. Syst. Evol. Microbiol.">
        <title>Complete genome sequence of Corynebacterium casei LMG S-19264T (=DSM 44701T), isolated from a smear-ripened cheese.</title>
        <authorList>
            <consortium name="US DOE Joint Genome Institute (JGI-PGF)"/>
            <person name="Walter F."/>
            <person name="Albersmeier A."/>
            <person name="Kalinowski J."/>
            <person name="Ruckert C."/>
        </authorList>
    </citation>
    <scope>NUCLEOTIDE SEQUENCE</scope>
    <source>
        <strain evidence="3">CCM 7664</strain>
    </source>
</reference>
<sequence length="326" mass="33411">MQSSTRILLSALLLTVAACSSAPPAVYTEEKFDSTNIYSRRFEVSSTVACEAVRRTLLSQGYVIVTSSANQVTSSKSFQPRDDAHVQISFRVVCTDDDAKGDKSSIYVNALEDRYALKKVNNVASLGVGVLGSVSLPFSSSDDSLVKVASETISSDKFYSRFFYLVERFLDNATIEDEDDDHLTPPGAPKPAPAERPVTTMPSSATPETPVATTPTAAAVPAVAVVSPSAAAVSAPVPAPAAAAAHAAPLETAAASISATPASQEKVEAATAPTTAPIVATTSAATATAPLQTVAVETAASHAAETPAPTAASSTDVPPTTASQQP</sequence>
<evidence type="ECO:0000313" key="4">
    <source>
        <dbReference type="Proteomes" id="UP000627205"/>
    </source>
</evidence>
<evidence type="ECO:0000313" key="3">
    <source>
        <dbReference type="EMBL" id="GGI54923.1"/>
    </source>
</evidence>
<reference evidence="3" key="2">
    <citation type="submission" date="2020-09" db="EMBL/GenBank/DDBJ databases">
        <authorList>
            <person name="Sun Q."/>
            <person name="Sedlacek I."/>
        </authorList>
    </citation>
    <scope>NUCLEOTIDE SEQUENCE</scope>
    <source>
        <strain evidence="3">CCM 7664</strain>
    </source>
</reference>
<evidence type="ECO:0000256" key="1">
    <source>
        <dbReference type="SAM" id="MobiDB-lite"/>
    </source>
</evidence>
<feature type="signal peptide" evidence="2">
    <location>
        <begin position="1"/>
        <end position="22"/>
    </location>
</feature>
<protein>
    <recommendedName>
        <fullName evidence="5">DUF2242 domain-containing protein</fullName>
    </recommendedName>
</protein>
<organism evidence="3 4">
    <name type="scientific">Oxalicibacterium solurbis</name>
    <dbReference type="NCBI Taxonomy" id="69280"/>
    <lineage>
        <taxon>Bacteria</taxon>
        <taxon>Pseudomonadati</taxon>
        <taxon>Pseudomonadota</taxon>
        <taxon>Betaproteobacteria</taxon>
        <taxon>Burkholderiales</taxon>
        <taxon>Oxalobacteraceae</taxon>
        <taxon>Oxalicibacterium</taxon>
    </lineage>
</organism>
<gene>
    <name evidence="3" type="ORF">GCM10011430_20970</name>
</gene>
<dbReference type="Proteomes" id="UP000627205">
    <property type="component" value="Unassembled WGS sequence"/>
</dbReference>
<dbReference type="PROSITE" id="PS51257">
    <property type="entry name" value="PROKAR_LIPOPROTEIN"/>
    <property type="match status" value="1"/>
</dbReference>
<keyword evidence="2" id="KW-0732">Signal</keyword>
<dbReference type="EMBL" id="BMDP01000003">
    <property type="protein sequence ID" value="GGI54923.1"/>
    <property type="molecule type" value="Genomic_DNA"/>
</dbReference>
<feature type="region of interest" description="Disordered" evidence="1">
    <location>
        <begin position="177"/>
        <end position="212"/>
    </location>
</feature>
<evidence type="ECO:0000256" key="2">
    <source>
        <dbReference type="SAM" id="SignalP"/>
    </source>
</evidence>